<dbReference type="Proteomes" id="UP000577956">
    <property type="component" value="Unassembled WGS sequence"/>
</dbReference>
<evidence type="ECO:0000313" key="4">
    <source>
        <dbReference type="Proteomes" id="UP000618382"/>
    </source>
</evidence>
<evidence type="ECO:0000313" key="2">
    <source>
        <dbReference type="EMBL" id="NYD86479.1"/>
    </source>
</evidence>
<dbReference type="EMBL" id="JACCBK010000001">
    <property type="protein sequence ID" value="NYD86479.1"/>
    <property type="molecule type" value="Genomic_DNA"/>
</dbReference>
<sequence length="99" mass="10574">MDTRYETQTDPVLASLLQEVARTASAVDLARSEVERHQGAGSYSELLALRTLQGAEAAHRAAVDSYGRQLERVERARVGVPTRTAGRAAVPRRGATGAA</sequence>
<dbReference type="Proteomes" id="UP000618382">
    <property type="component" value="Unassembled WGS sequence"/>
</dbReference>
<dbReference type="RefSeq" id="WP_140458094.1">
    <property type="nucleotide sequence ID" value="NZ_BAABFI010000001.1"/>
</dbReference>
<keyword evidence="4" id="KW-1185">Reference proteome</keyword>
<evidence type="ECO:0000313" key="1">
    <source>
        <dbReference type="EMBL" id="GIG32630.1"/>
    </source>
</evidence>
<organism evidence="2 3">
    <name type="scientific">Cellulomonas oligotrophica</name>
    <dbReference type="NCBI Taxonomy" id="931536"/>
    <lineage>
        <taxon>Bacteria</taxon>
        <taxon>Bacillati</taxon>
        <taxon>Actinomycetota</taxon>
        <taxon>Actinomycetes</taxon>
        <taxon>Micrococcales</taxon>
        <taxon>Cellulomonadaceae</taxon>
        <taxon>Cellulomonas</taxon>
    </lineage>
</organism>
<accession>A0A7Y9JZ70</accession>
<proteinExistence type="predicted"/>
<reference evidence="2 3" key="1">
    <citation type="submission" date="2020-07" db="EMBL/GenBank/DDBJ databases">
        <title>Sequencing the genomes of 1000 actinobacteria strains.</title>
        <authorList>
            <person name="Klenk H.-P."/>
        </authorList>
    </citation>
    <scope>NUCLEOTIDE SEQUENCE [LARGE SCALE GENOMIC DNA]</scope>
    <source>
        <strain evidence="2 3">DSM 24482</strain>
    </source>
</reference>
<protein>
    <submittedName>
        <fullName evidence="2">Uncharacterized protein</fullName>
    </submittedName>
</protein>
<dbReference type="EMBL" id="BONN01000004">
    <property type="protein sequence ID" value="GIG32630.1"/>
    <property type="molecule type" value="Genomic_DNA"/>
</dbReference>
<name>A0A7Y9JZ70_9CELL</name>
<gene>
    <name evidence="2" type="ORF">BKA21_002028</name>
    <name evidence="1" type="ORF">Col01nite_17890</name>
</gene>
<comment type="caution">
    <text evidence="2">The sequence shown here is derived from an EMBL/GenBank/DDBJ whole genome shotgun (WGS) entry which is preliminary data.</text>
</comment>
<evidence type="ECO:0000313" key="3">
    <source>
        <dbReference type="Proteomes" id="UP000577956"/>
    </source>
</evidence>
<dbReference type="AlphaFoldDB" id="A0A7Y9JZ70"/>
<reference evidence="1 4" key="2">
    <citation type="submission" date="2021-01" db="EMBL/GenBank/DDBJ databases">
        <title>Whole genome shotgun sequence of Cellulomonas oligotrophica NBRC 109435.</title>
        <authorList>
            <person name="Komaki H."/>
            <person name="Tamura T."/>
        </authorList>
    </citation>
    <scope>NUCLEOTIDE SEQUENCE [LARGE SCALE GENOMIC DNA]</scope>
    <source>
        <strain evidence="1 4">NBRC 109435</strain>
    </source>
</reference>